<dbReference type="InParanoid" id="A0A7R8YLC0"/>
<protein>
    <submittedName>
        <fullName evidence="2">Uncharacterized protein</fullName>
    </submittedName>
</protein>
<dbReference type="InterPro" id="IPR036322">
    <property type="entry name" value="WD40_repeat_dom_sf"/>
</dbReference>
<proteinExistence type="predicted"/>
<dbReference type="Proteomes" id="UP000594454">
    <property type="component" value="Chromosome 1"/>
</dbReference>
<evidence type="ECO:0000313" key="3">
    <source>
        <dbReference type="Proteomes" id="UP000594454"/>
    </source>
</evidence>
<dbReference type="Pfam" id="PF00400">
    <property type="entry name" value="WD40"/>
    <property type="match status" value="1"/>
</dbReference>
<dbReference type="PROSITE" id="PS50294">
    <property type="entry name" value="WD_REPEATS_REGION"/>
    <property type="match status" value="1"/>
</dbReference>
<evidence type="ECO:0000256" key="1">
    <source>
        <dbReference type="PROSITE-ProRule" id="PRU00221"/>
    </source>
</evidence>
<dbReference type="SMART" id="SM00320">
    <property type="entry name" value="WD40"/>
    <property type="match status" value="1"/>
</dbReference>
<evidence type="ECO:0000313" key="2">
    <source>
        <dbReference type="EMBL" id="CAD7077343.1"/>
    </source>
</evidence>
<keyword evidence="3" id="KW-1185">Reference proteome</keyword>
<organism evidence="2 3">
    <name type="scientific">Hermetia illucens</name>
    <name type="common">Black soldier fly</name>
    <dbReference type="NCBI Taxonomy" id="343691"/>
    <lineage>
        <taxon>Eukaryota</taxon>
        <taxon>Metazoa</taxon>
        <taxon>Ecdysozoa</taxon>
        <taxon>Arthropoda</taxon>
        <taxon>Hexapoda</taxon>
        <taxon>Insecta</taxon>
        <taxon>Pterygota</taxon>
        <taxon>Neoptera</taxon>
        <taxon>Endopterygota</taxon>
        <taxon>Diptera</taxon>
        <taxon>Brachycera</taxon>
        <taxon>Stratiomyomorpha</taxon>
        <taxon>Stratiomyidae</taxon>
        <taxon>Hermetiinae</taxon>
        <taxon>Hermetia</taxon>
    </lineage>
</organism>
<dbReference type="PROSITE" id="PS50082">
    <property type="entry name" value="WD_REPEATS_2"/>
    <property type="match status" value="1"/>
</dbReference>
<dbReference type="SUPFAM" id="SSF50978">
    <property type="entry name" value="WD40 repeat-like"/>
    <property type="match status" value="1"/>
</dbReference>
<dbReference type="OrthoDB" id="10064100at2759"/>
<accession>A0A7R8YLC0</accession>
<name>A0A7R8YLC0_HERIL</name>
<keyword evidence="1" id="KW-0853">WD repeat</keyword>
<dbReference type="AlphaFoldDB" id="A0A7R8YLC0"/>
<reference evidence="2 3" key="1">
    <citation type="submission" date="2020-11" db="EMBL/GenBank/DDBJ databases">
        <authorList>
            <person name="Wallbank WR R."/>
            <person name="Pardo Diaz C."/>
            <person name="Kozak K."/>
            <person name="Martin S."/>
            <person name="Jiggins C."/>
            <person name="Moest M."/>
            <person name="Warren A I."/>
            <person name="Generalovic N T."/>
            <person name="Byers J.R.P. K."/>
            <person name="Montejo-Kovacevich G."/>
            <person name="Yen C E."/>
        </authorList>
    </citation>
    <scope>NUCLEOTIDE SEQUENCE [LARGE SCALE GENOMIC DNA]</scope>
</reference>
<feature type="repeat" description="WD" evidence="1">
    <location>
        <begin position="15"/>
        <end position="46"/>
    </location>
</feature>
<gene>
    <name evidence="2" type="ORF">HERILL_LOCUS700</name>
</gene>
<dbReference type="InterPro" id="IPR001680">
    <property type="entry name" value="WD40_rpt"/>
</dbReference>
<dbReference type="InterPro" id="IPR015943">
    <property type="entry name" value="WD40/YVTN_repeat-like_dom_sf"/>
</dbReference>
<dbReference type="Gene3D" id="2.130.10.10">
    <property type="entry name" value="YVTN repeat-like/Quinoprotein amine dehydrogenase"/>
    <property type="match status" value="1"/>
</dbReference>
<dbReference type="EMBL" id="LR899009">
    <property type="protein sequence ID" value="CAD7077343.1"/>
    <property type="molecule type" value="Genomic_DNA"/>
</dbReference>
<sequence length="85" mass="9631">MSNLRTKNARILQTLKVHTSDVTSMEFWGNTLLATGSSDKTVRIWKWTVGEGFVEEDFSPLLGHKYGVTCVRISPQVSICYSFIF</sequence>